<accession>A0A9D4TH11</accession>
<gene>
    <name evidence="4" type="ORF">D9Q98_008978</name>
</gene>
<dbReference type="OrthoDB" id="10607923at2759"/>
<dbReference type="Proteomes" id="UP001055712">
    <property type="component" value="Unassembled WGS sequence"/>
</dbReference>
<keyword evidence="2" id="KW-0812">Transmembrane</keyword>
<evidence type="ECO:0000313" key="4">
    <source>
        <dbReference type="EMBL" id="KAI3425210.1"/>
    </source>
</evidence>
<feature type="signal peptide" evidence="3">
    <location>
        <begin position="1"/>
        <end position="35"/>
    </location>
</feature>
<comment type="caution">
    <text evidence="4">The sequence shown here is derived from an EMBL/GenBank/DDBJ whole genome shotgun (WGS) entry which is preliminary data.</text>
</comment>
<evidence type="ECO:0000256" key="3">
    <source>
        <dbReference type="SAM" id="SignalP"/>
    </source>
</evidence>
<sequence length="167" mass="18236">MAATGLALAADRQRLAHCACAVLCLLLNAVLPISAQNVDLGPVSFAGVVDDDVTEKWWFWLIIGLIAAFLIVAGYFAWRGFRQWKKQHAIEVAEDEAREKAAAEAKTGRPRVAVVPVSAGGAGRPGDLELGMVGVQPPAPGEPLSEEQSEWLRERERRTASHQKRKW</sequence>
<evidence type="ECO:0008006" key="6">
    <source>
        <dbReference type="Google" id="ProtNLM"/>
    </source>
</evidence>
<keyword evidence="5" id="KW-1185">Reference proteome</keyword>
<feature type="compositionally biased region" description="Basic and acidic residues" evidence="1">
    <location>
        <begin position="150"/>
        <end position="159"/>
    </location>
</feature>
<evidence type="ECO:0000256" key="2">
    <source>
        <dbReference type="SAM" id="Phobius"/>
    </source>
</evidence>
<name>A0A9D4TH11_CHLVU</name>
<keyword evidence="2" id="KW-0472">Membrane</keyword>
<reference evidence="4" key="2">
    <citation type="submission" date="2020-11" db="EMBL/GenBank/DDBJ databases">
        <authorList>
            <person name="Cecchin M."/>
            <person name="Marcolungo L."/>
            <person name="Rossato M."/>
            <person name="Girolomoni L."/>
            <person name="Cosentino E."/>
            <person name="Cuine S."/>
            <person name="Li-Beisson Y."/>
            <person name="Delledonne M."/>
            <person name="Ballottari M."/>
        </authorList>
    </citation>
    <scope>NUCLEOTIDE SEQUENCE</scope>
    <source>
        <strain evidence="4">211/11P</strain>
        <tissue evidence="4">Whole cell</tissue>
    </source>
</reference>
<feature type="transmembrane region" description="Helical" evidence="2">
    <location>
        <begin position="59"/>
        <end position="78"/>
    </location>
</feature>
<reference evidence="4" key="1">
    <citation type="journal article" date="2019" name="Plant J.">
        <title>Chlorella vulgaris genome assembly and annotation reveals the molecular basis for metabolic acclimation to high light conditions.</title>
        <authorList>
            <person name="Cecchin M."/>
            <person name="Marcolungo L."/>
            <person name="Rossato M."/>
            <person name="Girolomoni L."/>
            <person name="Cosentino E."/>
            <person name="Cuine S."/>
            <person name="Li-Beisson Y."/>
            <person name="Delledonne M."/>
            <person name="Ballottari M."/>
        </authorList>
    </citation>
    <scope>NUCLEOTIDE SEQUENCE</scope>
    <source>
        <strain evidence="4">211/11P</strain>
    </source>
</reference>
<organism evidence="4 5">
    <name type="scientific">Chlorella vulgaris</name>
    <name type="common">Green alga</name>
    <dbReference type="NCBI Taxonomy" id="3077"/>
    <lineage>
        <taxon>Eukaryota</taxon>
        <taxon>Viridiplantae</taxon>
        <taxon>Chlorophyta</taxon>
        <taxon>core chlorophytes</taxon>
        <taxon>Trebouxiophyceae</taxon>
        <taxon>Chlorellales</taxon>
        <taxon>Chlorellaceae</taxon>
        <taxon>Chlorella clade</taxon>
        <taxon>Chlorella</taxon>
    </lineage>
</organism>
<feature type="region of interest" description="Disordered" evidence="1">
    <location>
        <begin position="116"/>
        <end position="167"/>
    </location>
</feature>
<dbReference type="EMBL" id="SIDB01000012">
    <property type="protein sequence ID" value="KAI3425210.1"/>
    <property type="molecule type" value="Genomic_DNA"/>
</dbReference>
<keyword evidence="2" id="KW-1133">Transmembrane helix</keyword>
<proteinExistence type="predicted"/>
<dbReference type="AlphaFoldDB" id="A0A9D4TH11"/>
<evidence type="ECO:0000313" key="5">
    <source>
        <dbReference type="Proteomes" id="UP001055712"/>
    </source>
</evidence>
<protein>
    <recommendedName>
        <fullName evidence="6">Lipopolysaccharide assembly protein A domain-containing protein</fullName>
    </recommendedName>
</protein>
<feature type="chain" id="PRO_5039667574" description="Lipopolysaccharide assembly protein A domain-containing protein" evidence="3">
    <location>
        <begin position="36"/>
        <end position="167"/>
    </location>
</feature>
<keyword evidence="3" id="KW-0732">Signal</keyword>
<evidence type="ECO:0000256" key="1">
    <source>
        <dbReference type="SAM" id="MobiDB-lite"/>
    </source>
</evidence>